<dbReference type="SMART" id="SM00829">
    <property type="entry name" value="PKS_ER"/>
    <property type="match status" value="1"/>
</dbReference>
<accession>A0A1L7WU39</accession>
<dbReference type="InterPro" id="IPR013154">
    <property type="entry name" value="ADH-like_N"/>
</dbReference>
<dbReference type="OrthoDB" id="48317at2759"/>
<evidence type="ECO:0000256" key="2">
    <source>
        <dbReference type="ARBA" id="ARBA00023002"/>
    </source>
</evidence>
<evidence type="ECO:0000256" key="1">
    <source>
        <dbReference type="ARBA" id="ARBA00008072"/>
    </source>
</evidence>
<dbReference type="Gene3D" id="3.90.180.10">
    <property type="entry name" value="Medium-chain alcohol dehydrogenases, catalytic domain"/>
    <property type="match status" value="1"/>
</dbReference>
<dbReference type="InterPro" id="IPR011032">
    <property type="entry name" value="GroES-like_sf"/>
</dbReference>
<dbReference type="Gene3D" id="3.40.50.720">
    <property type="entry name" value="NAD(P)-binding Rossmann-like Domain"/>
    <property type="match status" value="1"/>
</dbReference>
<evidence type="ECO:0000259" key="3">
    <source>
        <dbReference type="SMART" id="SM00829"/>
    </source>
</evidence>
<organism evidence="4 5">
    <name type="scientific">Phialocephala subalpina</name>
    <dbReference type="NCBI Taxonomy" id="576137"/>
    <lineage>
        <taxon>Eukaryota</taxon>
        <taxon>Fungi</taxon>
        <taxon>Dikarya</taxon>
        <taxon>Ascomycota</taxon>
        <taxon>Pezizomycotina</taxon>
        <taxon>Leotiomycetes</taxon>
        <taxon>Helotiales</taxon>
        <taxon>Mollisiaceae</taxon>
        <taxon>Phialocephala</taxon>
        <taxon>Phialocephala fortinii species complex</taxon>
    </lineage>
</organism>
<name>A0A1L7WU39_9HELO</name>
<comment type="similarity">
    <text evidence="1">Belongs to the zinc-containing alcohol dehydrogenase family.</text>
</comment>
<dbReference type="PANTHER" id="PTHR45348">
    <property type="entry name" value="HYPOTHETICAL OXIDOREDUCTASE (EUROFUNG)"/>
    <property type="match status" value="1"/>
</dbReference>
<dbReference type="Pfam" id="PF08240">
    <property type="entry name" value="ADH_N"/>
    <property type="match status" value="1"/>
</dbReference>
<dbReference type="EMBL" id="FJOG01000007">
    <property type="protein sequence ID" value="CZR56294.1"/>
    <property type="molecule type" value="Genomic_DNA"/>
</dbReference>
<protein>
    <submittedName>
        <fullName evidence="4">Related to oxidoreductase</fullName>
    </submittedName>
</protein>
<gene>
    <name evidence="4" type="ORF">PAC_06182</name>
</gene>
<feature type="domain" description="Enoyl reductase (ER)" evidence="3">
    <location>
        <begin position="13"/>
        <end position="346"/>
    </location>
</feature>
<evidence type="ECO:0000313" key="5">
    <source>
        <dbReference type="Proteomes" id="UP000184330"/>
    </source>
</evidence>
<dbReference type="AlphaFoldDB" id="A0A1L7WU39"/>
<keyword evidence="2" id="KW-0560">Oxidoreductase</keyword>
<reference evidence="4 5" key="1">
    <citation type="submission" date="2016-03" db="EMBL/GenBank/DDBJ databases">
        <authorList>
            <person name="Ploux O."/>
        </authorList>
    </citation>
    <scope>NUCLEOTIDE SEQUENCE [LARGE SCALE GENOMIC DNA]</scope>
    <source>
        <strain evidence="4 5">UAMH 11012</strain>
    </source>
</reference>
<keyword evidence="5" id="KW-1185">Reference proteome</keyword>
<dbReference type="PANTHER" id="PTHR45348:SF2">
    <property type="entry name" value="ZINC-TYPE ALCOHOL DEHYDROGENASE-LIKE PROTEIN C2E1P3.01"/>
    <property type="match status" value="1"/>
</dbReference>
<dbReference type="Proteomes" id="UP000184330">
    <property type="component" value="Unassembled WGS sequence"/>
</dbReference>
<dbReference type="CDD" id="cd08249">
    <property type="entry name" value="enoyl_reductase_like"/>
    <property type="match status" value="1"/>
</dbReference>
<dbReference type="STRING" id="576137.A0A1L7WU39"/>
<proteinExistence type="inferred from homology"/>
<dbReference type="InterPro" id="IPR020843">
    <property type="entry name" value="ER"/>
</dbReference>
<sequence length="348" mass="36940">MPTNKAAYLITNGQPLEVKEAPYTSPSPSQIVIKSHAVAINPVDWATQAMGHIIFPWIKLPTVIGSDVAGEVVELGTGVQKFNIGDRIVGQCLAFLHNNAAEGAFQEYVVLEESVTCKIPDSLSYENAAVLPLGLSTASCGLFQKDFLALDFPTLEPKPNGKWLLIWGGSTSVGCNAVQLATLAGYSVVSTSSPKNFELVKKLGAREVFDHNSPTAVEDIVKFLEGKEIVGAFAIGGPKTERNGFGAGENCLEIVKRSEGVKFVAMAMHGPAELAPEGVKAAFVTGGEFKSNEVGRMIYGEFLPKALAEGKYVCAPEALVVGKGLEKIEEAFAVQKKGVSAKKIVVSL</sequence>
<dbReference type="InterPro" id="IPR036291">
    <property type="entry name" value="NAD(P)-bd_dom_sf"/>
</dbReference>
<dbReference type="InterPro" id="IPR047122">
    <property type="entry name" value="Trans-enoyl_RdTase-like"/>
</dbReference>
<evidence type="ECO:0000313" key="4">
    <source>
        <dbReference type="EMBL" id="CZR56294.1"/>
    </source>
</evidence>
<dbReference type="SUPFAM" id="SSF50129">
    <property type="entry name" value="GroES-like"/>
    <property type="match status" value="1"/>
</dbReference>
<dbReference type="GO" id="GO:0016651">
    <property type="term" value="F:oxidoreductase activity, acting on NAD(P)H"/>
    <property type="evidence" value="ECO:0007669"/>
    <property type="project" value="InterPro"/>
</dbReference>
<dbReference type="SUPFAM" id="SSF51735">
    <property type="entry name" value="NAD(P)-binding Rossmann-fold domains"/>
    <property type="match status" value="1"/>
</dbReference>